<dbReference type="SUPFAM" id="SSF55729">
    <property type="entry name" value="Acyl-CoA N-acyltransferases (Nat)"/>
    <property type="match status" value="1"/>
</dbReference>
<keyword evidence="2" id="KW-0808">Transferase</keyword>
<reference evidence="2" key="2">
    <citation type="submission" date="2021-04" db="EMBL/GenBank/DDBJ databases">
        <authorList>
            <person name="Gilroy R."/>
        </authorList>
    </citation>
    <scope>NUCLEOTIDE SEQUENCE</scope>
    <source>
        <strain evidence="2">Gambia11-129</strain>
    </source>
</reference>
<dbReference type="InterPro" id="IPR000182">
    <property type="entry name" value="GNAT_dom"/>
</dbReference>
<accession>A0A9D1TMV4</accession>
<feature type="domain" description="N-acetyltransferase" evidence="1">
    <location>
        <begin position="106"/>
        <end position="238"/>
    </location>
</feature>
<reference evidence="2" key="1">
    <citation type="journal article" date="2021" name="PeerJ">
        <title>Extensive microbial diversity within the chicken gut microbiome revealed by metagenomics and culture.</title>
        <authorList>
            <person name="Gilroy R."/>
            <person name="Ravi A."/>
            <person name="Getino M."/>
            <person name="Pursley I."/>
            <person name="Horton D.L."/>
            <person name="Alikhan N.F."/>
            <person name="Baker D."/>
            <person name="Gharbi K."/>
            <person name="Hall N."/>
            <person name="Watson M."/>
            <person name="Adriaenssens E.M."/>
            <person name="Foster-Nyarko E."/>
            <person name="Jarju S."/>
            <person name="Secka A."/>
            <person name="Antonio M."/>
            <person name="Oren A."/>
            <person name="Chaudhuri R.R."/>
            <person name="La Ragione R."/>
            <person name="Hildebrand F."/>
            <person name="Pallen M.J."/>
        </authorList>
    </citation>
    <scope>NUCLEOTIDE SEQUENCE</scope>
    <source>
        <strain evidence="2">Gambia11-129</strain>
    </source>
</reference>
<evidence type="ECO:0000259" key="1">
    <source>
        <dbReference type="PROSITE" id="PS51186"/>
    </source>
</evidence>
<proteinExistence type="predicted"/>
<dbReference type="InterPro" id="IPR016181">
    <property type="entry name" value="Acyl_CoA_acyltransferase"/>
</dbReference>
<keyword evidence="2" id="KW-0012">Acyltransferase</keyword>
<gene>
    <name evidence="2" type="ORF">IAB12_00690</name>
</gene>
<dbReference type="EMBL" id="DXHU01000005">
    <property type="protein sequence ID" value="HIV98281.1"/>
    <property type="molecule type" value="Genomic_DNA"/>
</dbReference>
<evidence type="ECO:0000313" key="2">
    <source>
        <dbReference type="EMBL" id="HIV98281.1"/>
    </source>
</evidence>
<dbReference type="Proteomes" id="UP000823936">
    <property type="component" value="Unassembled WGS sequence"/>
</dbReference>
<sequence>MRRFDSYSINGRYHFFLSYLERENVKLYDFDASALLSVADFSFLIFNPEGKKEKKIDFLIKKAKPKIIYSPLSDIKPFLHSLSSYDINVSNLLRFTKKPGEDENDISISELSADKEIKSLYSLEKRCFEADEDENNYKKRKMDLLKRKDYKIYAVKDMDEIISSITIHGSLIFSAMTKPEYRGKGLCTALLKKVSFMHFQKNSSPLFLFSDYNIQDNVYIKAGFENLGEFVKARRKEG</sequence>
<protein>
    <submittedName>
        <fullName evidence="2">GNAT family N-acetyltransferase</fullName>
        <ecNumber evidence="2">2.3.1.-</ecNumber>
    </submittedName>
</protein>
<organism evidence="2 3">
    <name type="scientific">Candidatus Ornithospirochaeta avicola</name>
    <dbReference type="NCBI Taxonomy" id="2840896"/>
    <lineage>
        <taxon>Bacteria</taxon>
        <taxon>Pseudomonadati</taxon>
        <taxon>Spirochaetota</taxon>
        <taxon>Spirochaetia</taxon>
        <taxon>Spirochaetales</taxon>
        <taxon>Spirochaetaceae</taxon>
        <taxon>Spirochaetaceae incertae sedis</taxon>
        <taxon>Candidatus Ornithospirochaeta</taxon>
    </lineage>
</organism>
<dbReference type="Pfam" id="PF13673">
    <property type="entry name" value="Acetyltransf_10"/>
    <property type="match status" value="1"/>
</dbReference>
<name>A0A9D1TMV4_9SPIO</name>
<comment type="caution">
    <text evidence="2">The sequence shown here is derived from an EMBL/GenBank/DDBJ whole genome shotgun (WGS) entry which is preliminary data.</text>
</comment>
<dbReference type="PROSITE" id="PS51186">
    <property type="entry name" value="GNAT"/>
    <property type="match status" value="1"/>
</dbReference>
<dbReference type="EC" id="2.3.1.-" evidence="2"/>
<dbReference type="Gene3D" id="3.40.630.30">
    <property type="match status" value="1"/>
</dbReference>
<dbReference type="GO" id="GO:0016747">
    <property type="term" value="F:acyltransferase activity, transferring groups other than amino-acyl groups"/>
    <property type="evidence" value="ECO:0007669"/>
    <property type="project" value="InterPro"/>
</dbReference>
<dbReference type="AlphaFoldDB" id="A0A9D1TMV4"/>
<evidence type="ECO:0000313" key="3">
    <source>
        <dbReference type="Proteomes" id="UP000823936"/>
    </source>
</evidence>